<feature type="compositionally biased region" description="Low complexity" evidence="2">
    <location>
        <begin position="1"/>
        <end position="18"/>
    </location>
</feature>
<dbReference type="Proteomes" id="UP001085076">
    <property type="component" value="Miscellaneous, Linkage group lg06"/>
</dbReference>
<name>A0A9D5HA11_9LILI</name>
<dbReference type="AlphaFoldDB" id="A0A9D5HA11"/>
<evidence type="ECO:0000259" key="3">
    <source>
        <dbReference type="Pfam" id="PF14159"/>
    </source>
</evidence>
<accession>A0A9D5HA11</accession>
<dbReference type="InterPro" id="IPR025564">
    <property type="entry name" value="CAAD_dom"/>
</dbReference>
<sequence>MASAASTTTCALTSPAPADSRVPARSKAPQAIGLPSLHPPPNVASQGTSKALSAKRFAQNFVAMATGEAPAAVSTELPEFVKTVQEAWDKVEDKYAVSSLAFAGTVGLWGTVGMISAIDRLPVVPGLLEIVGIGYSGWFAYRNLINKTDREALFAKIKGIYRDIIGTSSTDVVDSPAVTTSSDVVVGSPAVRTSSDVVNSPAVEKVYSGGP</sequence>
<keyword evidence="5" id="KW-1185">Reference proteome</keyword>
<dbReference type="Pfam" id="PF14159">
    <property type="entry name" value="CAAD"/>
    <property type="match status" value="1"/>
</dbReference>
<evidence type="ECO:0000256" key="2">
    <source>
        <dbReference type="SAM" id="MobiDB-lite"/>
    </source>
</evidence>
<proteinExistence type="predicted"/>
<dbReference type="GO" id="GO:0009535">
    <property type="term" value="C:chloroplast thylakoid membrane"/>
    <property type="evidence" value="ECO:0007669"/>
    <property type="project" value="TreeGrafter"/>
</dbReference>
<dbReference type="PANTHER" id="PTHR33222:SF9">
    <property type="entry name" value="PROTEIN CURVATURE THYLAKOID 1B, CHLOROPLASTIC"/>
    <property type="match status" value="1"/>
</dbReference>
<feature type="region of interest" description="Disordered" evidence="2">
    <location>
        <begin position="1"/>
        <end position="49"/>
    </location>
</feature>
<gene>
    <name evidence="4" type="ORF">J5N97_021791</name>
</gene>
<evidence type="ECO:0000313" key="5">
    <source>
        <dbReference type="Proteomes" id="UP001085076"/>
    </source>
</evidence>
<dbReference type="InterPro" id="IPR033344">
    <property type="entry name" value="CURT1"/>
</dbReference>
<protein>
    <recommendedName>
        <fullName evidence="3">Cyanobacterial aminoacyl-tRNA synthetase CAAD domain-containing protein</fullName>
    </recommendedName>
</protein>
<feature type="domain" description="Cyanobacterial aminoacyl-tRNA synthetase CAAD" evidence="3">
    <location>
        <begin position="82"/>
        <end position="166"/>
    </location>
</feature>
<dbReference type="PANTHER" id="PTHR33222">
    <property type="match status" value="1"/>
</dbReference>
<organism evidence="4 5">
    <name type="scientific">Dioscorea zingiberensis</name>
    <dbReference type="NCBI Taxonomy" id="325984"/>
    <lineage>
        <taxon>Eukaryota</taxon>
        <taxon>Viridiplantae</taxon>
        <taxon>Streptophyta</taxon>
        <taxon>Embryophyta</taxon>
        <taxon>Tracheophyta</taxon>
        <taxon>Spermatophyta</taxon>
        <taxon>Magnoliopsida</taxon>
        <taxon>Liliopsida</taxon>
        <taxon>Dioscoreales</taxon>
        <taxon>Dioscoreaceae</taxon>
        <taxon>Dioscorea</taxon>
    </lineage>
</organism>
<evidence type="ECO:0000313" key="4">
    <source>
        <dbReference type="EMBL" id="KAJ0968914.1"/>
    </source>
</evidence>
<dbReference type="EMBL" id="JAGGNH010000006">
    <property type="protein sequence ID" value="KAJ0968914.1"/>
    <property type="molecule type" value="Genomic_DNA"/>
</dbReference>
<comment type="subcellular location">
    <subcellularLocation>
        <location evidence="1">Membrane</location>
        <topology evidence="1">Multi-pass membrane protein</topology>
    </subcellularLocation>
</comment>
<dbReference type="OrthoDB" id="2014299at2759"/>
<evidence type="ECO:0000256" key="1">
    <source>
        <dbReference type="ARBA" id="ARBA00004141"/>
    </source>
</evidence>
<reference evidence="4" key="1">
    <citation type="submission" date="2021-03" db="EMBL/GenBank/DDBJ databases">
        <authorList>
            <person name="Li Z."/>
            <person name="Yang C."/>
        </authorList>
    </citation>
    <scope>NUCLEOTIDE SEQUENCE</scope>
    <source>
        <strain evidence="4">Dzin_1.0</strain>
        <tissue evidence="4">Leaf</tissue>
    </source>
</reference>
<comment type="caution">
    <text evidence="4">The sequence shown here is derived from an EMBL/GenBank/DDBJ whole genome shotgun (WGS) entry which is preliminary data.</text>
</comment>
<reference evidence="4" key="2">
    <citation type="journal article" date="2022" name="Hortic Res">
        <title>The genome of Dioscorea zingiberensis sheds light on the biosynthesis, origin and evolution of the medicinally important diosgenin saponins.</title>
        <authorList>
            <person name="Li Y."/>
            <person name="Tan C."/>
            <person name="Li Z."/>
            <person name="Guo J."/>
            <person name="Li S."/>
            <person name="Chen X."/>
            <person name="Wang C."/>
            <person name="Dai X."/>
            <person name="Yang H."/>
            <person name="Song W."/>
            <person name="Hou L."/>
            <person name="Xu J."/>
            <person name="Tong Z."/>
            <person name="Xu A."/>
            <person name="Yuan X."/>
            <person name="Wang W."/>
            <person name="Yang Q."/>
            <person name="Chen L."/>
            <person name="Sun Z."/>
            <person name="Wang K."/>
            <person name="Pan B."/>
            <person name="Chen J."/>
            <person name="Bao Y."/>
            <person name="Liu F."/>
            <person name="Qi X."/>
            <person name="Gang D.R."/>
            <person name="Wen J."/>
            <person name="Li J."/>
        </authorList>
    </citation>
    <scope>NUCLEOTIDE SEQUENCE</scope>
    <source>
        <strain evidence="4">Dzin_1.0</strain>
    </source>
</reference>